<evidence type="ECO:0000259" key="1">
    <source>
        <dbReference type="Pfam" id="PF13358"/>
    </source>
</evidence>
<dbReference type="InterPro" id="IPR038717">
    <property type="entry name" value="Tc1-like_DDE_dom"/>
</dbReference>
<organism evidence="2 3">
    <name type="scientific">Araneus ventricosus</name>
    <name type="common">Orbweaver spider</name>
    <name type="synonym">Epeira ventricosa</name>
    <dbReference type="NCBI Taxonomy" id="182803"/>
    <lineage>
        <taxon>Eukaryota</taxon>
        <taxon>Metazoa</taxon>
        <taxon>Ecdysozoa</taxon>
        <taxon>Arthropoda</taxon>
        <taxon>Chelicerata</taxon>
        <taxon>Arachnida</taxon>
        <taxon>Araneae</taxon>
        <taxon>Araneomorphae</taxon>
        <taxon>Entelegynae</taxon>
        <taxon>Araneoidea</taxon>
        <taxon>Araneidae</taxon>
        <taxon>Araneus</taxon>
    </lineage>
</organism>
<dbReference type="OrthoDB" id="6513831at2759"/>
<dbReference type="PANTHER" id="PTHR46060:SF1">
    <property type="entry name" value="MARINER MOS1 TRANSPOSASE-LIKE PROTEIN"/>
    <property type="match status" value="1"/>
</dbReference>
<protein>
    <submittedName>
        <fullName evidence="2">Mariner Mos1 transposase</fullName>
    </submittedName>
</protein>
<comment type="caution">
    <text evidence="2">The sequence shown here is derived from an EMBL/GenBank/DDBJ whole genome shotgun (WGS) entry which is preliminary data.</text>
</comment>
<dbReference type="PANTHER" id="PTHR46060">
    <property type="entry name" value="MARINER MOS1 TRANSPOSASE-LIKE PROTEIN"/>
    <property type="match status" value="1"/>
</dbReference>
<dbReference type="GO" id="GO:0003676">
    <property type="term" value="F:nucleic acid binding"/>
    <property type="evidence" value="ECO:0007669"/>
    <property type="project" value="InterPro"/>
</dbReference>
<evidence type="ECO:0000313" key="3">
    <source>
        <dbReference type="Proteomes" id="UP000499080"/>
    </source>
</evidence>
<proteinExistence type="predicted"/>
<keyword evidence="3" id="KW-1185">Reference proteome</keyword>
<dbReference type="EMBL" id="BGPR01005223">
    <property type="protein sequence ID" value="GBN08020.1"/>
    <property type="molecule type" value="Genomic_DNA"/>
</dbReference>
<gene>
    <name evidence="2" type="primary">marinerT_65</name>
    <name evidence="2" type="ORF">AVEN_8237_1</name>
</gene>
<evidence type="ECO:0000313" key="2">
    <source>
        <dbReference type="EMBL" id="GBN08020.1"/>
    </source>
</evidence>
<accession>A0A4Y2L167</accession>
<dbReference type="InterPro" id="IPR036397">
    <property type="entry name" value="RNaseH_sf"/>
</dbReference>
<dbReference type="Pfam" id="PF13358">
    <property type="entry name" value="DDE_3"/>
    <property type="match status" value="1"/>
</dbReference>
<sequence length="154" mass="18027">MLIAFFDNEGVEHHEFVPAGQTVNGPLHVQVFKRLRETIRRKRPAKWQGGWSLLHDNAPSHTYIVVQIWVAVKNILLLHQPPYSPDLSPSDFWLFPKIKMGLKGNRFDTVEDIKTNATAELRKIPQQDFHRCFQQWQERWSNCVRAEGSYFEGD</sequence>
<dbReference type="InterPro" id="IPR052709">
    <property type="entry name" value="Transposase-MT_Hybrid"/>
</dbReference>
<dbReference type="AlphaFoldDB" id="A0A4Y2L167"/>
<dbReference type="Proteomes" id="UP000499080">
    <property type="component" value="Unassembled WGS sequence"/>
</dbReference>
<dbReference type="Gene3D" id="3.30.420.10">
    <property type="entry name" value="Ribonuclease H-like superfamily/Ribonuclease H"/>
    <property type="match status" value="1"/>
</dbReference>
<reference evidence="2 3" key="1">
    <citation type="journal article" date="2019" name="Sci. Rep.">
        <title>Orb-weaving spider Araneus ventricosus genome elucidates the spidroin gene catalogue.</title>
        <authorList>
            <person name="Kono N."/>
            <person name="Nakamura H."/>
            <person name="Ohtoshi R."/>
            <person name="Moran D.A.P."/>
            <person name="Shinohara A."/>
            <person name="Yoshida Y."/>
            <person name="Fujiwara M."/>
            <person name="Mori M."/>
            <person name="Tomita M."/>
            <person name="Arakawa K."/>
        </authorList>
    </citation>
    <scope>NUCLEOTIDE SEQUENCE [LARGE SCALE GENOMIC DNA]</scope>
</reference>
<feature type="domain" description="Tc1-like transposase DDE" evidence="1">
    <location>
        <begin position="22"/>
        <end position="113"/>
    </location>
</feature>
<name>A0A4Y2L167_ARAVE</name>